<evidence type="ECO:0000313" key="1">
    <source>
        <dbReference type="EMBL" id="PKD28102.1"/>
    </source>
</evidence>
<keyword evidence="2" id="KW-1185">Reference proteome</keyword>
<dbReference type="Proteomes" id="UP000233425">
    <property type="component" value="Unassembled WGS sequence"/>
</dbReference>
<comment type="caution">
    <text evidence="1">The sequence shown here is derived from an EMBL/GenBank/DDBJ whole genome shotgun (WGS) entry which is preliminary data.</text>
</comment>
<name>A0A2N0UM81_9FIRM</name>
<evidence type="ECO:0000313" key="2">
    <source>
        <dbReference type="Proteomes" id="UP000233425"/>
    </source>
</evidence>
<gene>
    <name evidence="1" type="ORF">RBATCC27255_01365</name>
</gene>
<dbReference type="AlphaFoldDB" id="A0A2N0UM81"/>
<proteinExistence type="predicted"/>
<accession>A0A2N0UM81</accession>
<sequence length="111" mass="12759">MSLKNRDEHNRWRNKTVAFRVSPEEDKQIETYVRLSGLTKQDYITRRLTHRDIVVQGNPRVFKALRNQLADVLSELQRIKAGGEVNDELLDVIEMIADILGGLKGEDNNGE</sequence>
<reference evidence="1" key="1">
    <citation type="journal article" date="2018" name="Environ. Microbiol.">
        <title>Sporulation capability and amylosome conservation among diverse human colonic and rumen isolates of the keystone starch-degrader Ruminococcus bromii.</title>
        <authorList>
            <person name="Mukhopadhya I."/>
            <person name="Morais S."/>
            <person name="Laverde-Gomez J."/>
            <person name="Sheridan P.O."/>
            <person name="Walker A.W."/>
            <person name="Kelly W."/>
            <person name="Klieve A.V."/>
            <person name="Ouwerkerk D."/>
            <person name="Duncan S.H."/>
            <person name="Louis P."/>
            <person name="Koropatkin N."/>
            <person name="Cockburn D."/>
            <person name="Kibler R."/>
            <person name="Cooper P.J."/>
            <person name="Sandoval C."/>
            <person name="Crost E."/>
            <person name="Juge N."/>
            <person name="Bayer E.A."/>
            <person name="Flint H.J."/>
        </authorList>
    </citation>
    <scope>NUCLEOTIDE SEQUENCE [LARGE SCALE GENOMIC DNA]</scope>
    <source>
        <strain evidence="1">ATCC 27255</strain>
    </source>
</reference>
<dbReference type="InterPro" id="IPR053842">
    <property type="entry name" value="NikA-like"/>
</dbReference>
<dbReference type="EMBL" id="NNSR01000064">
    <property type="protein sequence ID" value="PKD28102.1"/>
    <property type="molecule type" value="Genomic_DNA"/>
</dbReference>
<evidence type="ECO:0008006" key="3">
    <source>
        <dbReference type="Google" id="ProtNLM"/>
    </source>
</evidence>
<dbReference type="Pfam" id="PF21983">
    <property type="entry name" value="NikA-like"/>
    <property type="match status" value="1"/>
</dbReference>
<organism evidence="1 2">
    <name type="scientific">Ruminococcus bromii</name>
    <dbReference type="NCBI Taxonomy" id="40518"/>
    <lineage>
        <taxon>Bacteria</taxon>
        <taxon>Bacillati</taxon>
        <taxon>Bacillota</taxon>
        <taxon>Clostridia</taxon>
        <taxon>Eubacteriales</taxon>
        <taxon>Oscillospiraceae</taxon>
        <taxon>Ruminococcus</taxon>
    </lineage>
</organism>
<protein>
    <recommendedName>
        <fullName evidence="3">Mobilization protein</fullName>
    </recommendedName>
</protein>
<dbReference type="RefSeq" id="WP_101029344.1">
    <property type="nucleotide sequence ID" value="NZ_CABMMZ010000064.1"/>
</dbReference>